<accession>A0A9Q0R6R3</accession>
<sequence length="389" mass="44271">MGSNLSKKENNSNEIENQIKALVIDNGSRMIKAGFAGDDAPRTFFSSIIGRPRNSGDKIEKEEKEYYIGDEAQSKSGILNLNYPIEHGIVTNWDDMEKIWNYTFENELRVKPEEYPILISEVPLNPKSNKEKMAQIMFETFNVPAFYVENSPVLSLYSSGKGSGVVVDIGDGVTSVVSIYEGYAFPDTIKRMDLAGRDLTEYLMKLLNEKGNSFETNIEREIVRDIKEKLGYVALDFDEEMEKHQKLIETKYELPDGQIIPIGNERFRCTELLFQPSLLGLEYSGVHKMIYNSIMKCKEDIRKYLFGNIILSGGSTLFPGIVERIEKEIIKLVPSNTKTKTKTKIISPPERKYSVWIGGSILASLSSFQDQWILKEKYKEIGISLMDKN</sequence>
<dbReference type="SMART" id="SM00268">
    <property type="entry name" value="ACTIN"/>
    <property type="match status" value="1"/>
</dbReference>
<dbReference type="EMBL" id="JAPDFW010000114">
    <property type="protein sequence ID" value="KAJ5068636.1"/>
    <property type="molecule type" value="Genomic_DNA"/>
</dbReference>
<dbReference type="Proteomes" id="UP001149090">
    <property type="component" value="Unassembled WGS sequence"/>
</dbReference>
<comment type="similarity">
    <text evidence="1">Belongs to the actin family.</text>
</comment>
<dbReference type="FunFam" id="3.30.420.40:FF:000291">
    <property type="entry name" value="Actin, alpha skeletal muscle"/>
    <property type="match status" value="1"/>
</dbReference>
<proteinExistence type="inferred from homology"/>
<dbReference type="AlphaFoldDB" id="A0A9Q0R6R3"/>
<dbReference type="PRINTS" id="PR00190">
    <property type="entry name" value="ACTIN"/>
</dbReference>
<gene>
    <name evidence="2" type="ORF">M0811_02579</name>
</gene>
<dbReference type="InterPro" id="IPR043129">
    <property type="entry name" value="ATPase_NBD"/>
</dbReference>
<evidence type="ECO:0000313" key="2">
    <source>
        <dbReference type="EMBL" id="KAJ5068636.1"/>
    </source>
</evidence>
<dbReference type="Gene3D" id="3.90.640.10">
    <property type="entry name" value="Actin, Chain A, domain 4"/>
    <property type="match status" value="1"/>
</dbReference>
<dbReference type="Gene3D" id="3.30.420.40">
    <property type="match status" value="2"/>
</dbReference>
<name>A0A9Q0R6R3_ANAIG</name>
<keyword evidence="3" id="KW-1185">Reference proteome</keyword>
<protein>
    <submittedName>
        <fullName evidence="2">Actin-10-related</fullName>
    </submittedName>
</protein>
<evidence type="ECO:0000256" key="1">
    <source>
        <dbReference type="RuleBase" id="RU000487"/>
    </source>
</evidence>
<evidence type="ECO:0000313" key="3">
    <source>
        <dbReference type="Proteomes" id="UP001149090"/>
    </source>
</evidence>
<dbReference type="PANTHER" id="PTHR11937">
    <property type="entry name" value="ACTIN"/>
    <property type="match status" value="1"/>
</dbReference>
<dbReference type="FunFam" id="3.90.640.10:FF:000007">
    <property type="entry name" value="Actin like 7B"/>
    <property type="match status" value="1"/>
</dbReference>
<dbReference type="SUPFAM" id="SSF53067">
    <property type="entry name" value="Actin-like ATPase domain"/>
    <property type="match status" value="2"/>
</dbReference>
<reference evidence="2" key="1">
    <citation type="submission" date="2022-10" db="EMBL/GenBank/DDBJ databases">
        <title>Novel sulphate-reducing endosymbionts in the free-living metamonad Anaeramoeba.</title>
        <authorList>
            <person name="Jerlstrom-Hultqvist J."/>
            <person name="Cepicka I."/>
            <person name="Gallot-Lavallee L."/>
            <person name="Salas-Leiva D."/>
            <person name="Curtis B.A."/>
            <person name="Zahonova K."/>
            <person name="Pipaliya S."/>
            <person name="Dacks J."/>
            <person name="Roger A.J."/>
        </authorList>
    </citation>
    <scope>NUCLEOTIDE SEQUENCE</scope>
    <source>
        <strain evidence="2">BMAN</strain>
    </source>
</reference>
<comment type="caution">
    <text evidence="2">The sequence shown here is derived from an EMBL/GenBank/DDBJ whole genome shotgun (WGS) entry which is preliminary data.</text>
</comment>
<dbReference type="Pfam" id="PF00022">
    <property type="entry name" value="Actin"/>
    <property type="match status" value="1"/>
</dbReference>
<organism evidence="2 3">
    <name type="scientific">Anaeramoeba ignava</name>
    <name type="common">Anaerobic marine amoeba</name>
    <dbReference type="NCBI Taxonomy" id="1746090"/>
    <lineage>
        <taxon>Eukaryota</taxon>
        <taxon>Metamonada</taxon>
        <taxon>Anaeramoebidae</taxon>
        <taxon>Anaeramoeba</taxon>
    </lineage>
</organism>
<dbReference type="InterPro" id="IPR004000">
    <property type="entry name" value="Actin"/>
</dbReference>